<feature type="transmembrane region" description="Helical" evidence="11">
    <location>
        <begin position="6"/>
        <end position="29"/>
    </location>
</feature>
<dbReference type="EMBL" id="SWDB01000031">
    <property type="protein sequence ID" value="TKB44135.1"/>
    <property type="molecule type" value="Genomic_DNA"/>
</dbReference>
<dbReference type="InterPro" id="IPR004387">
    <property type="entry name" value="Pept_M50_Zn"/>
</dbReference>
<dbReference type="Gene3D" id="2.30.42.10">
    <property type="match status" value="2"/>
</dbReference>
<comment type="caution">
    <text evidence="13">The sequence shown here is derived from an EMBL/GenBank/DDBJ whole genome shotgun (WGS) entry which is preliminary data.</text>
</comment>
<evidence type="ECO:0000256" key="4">
    <source>
        <dbReference type="ARBA" id="ARBA00022670"/>
    </source>
</evidence>
<evidence type="ECO:0000259" key="12">
    <source>
        <dbReference type="PROSITE" id="PS50106"/>
    </source>
</evidence>
<feature type="transmembrane region" description="Helical" evidence="11">
    <location>
        <begin position="428"/>
        <end position="446"/>
    </location>
</feature>
<dbReference type="GO" id="GO:0006508">
    <property type="term" value="P:proteolysis"/>
    <property type="evidence" value="ECO:0007669"/>
    <property type="project" value="UniProtKB-KW"/>
</dbReference>
<evidence type="ECO:0000256" key="6">
    <source>
        <dbReference type="ARBA" id="ARBA00022801"/>
    </source>
</evidence>
<dbReference type="SMART" id="SM00228">
    <property type="entry name" value="PDZ"/>
    <property type="match status" value="2"/>
</dbReference>
<feature type="domain" description="PDZ" evidence="12">
    <location>
        <begin position="226"/>
        <end position="281"/>
    </location>
</feature>
<dbReference type="InterPro" id="IPR036034">
    <property type="entry name" value="PDZ_sf"/>
</dbReference>
<name>A0A4U1B3A3_9GAMM</name>
<keyword evidence="9 11" id="KW-0482">Metalloprotease</keyword>
<dbReference type="NCBIfam" id="TIGR00054">
    <property type="entry name" value="RIP metalloprotease RseP"/>
    <property type="match status" value="1"/>
</dbReference>
<dbReference type="CDD" id="cd06163">
    <property type="entry name" value="S2P-M50_PDZ_RseP-like"/>
    <property type="match status" value="2"/>
</dbReference>
<gene>
    <name evidence="13" type="primary">rseP</name>
    <name evidence="13" type="ORF">E8M12_13070</name>
</gene>
<dbReference type="InterPro" id="IPR008915">
    <property type="entry name" value="Peptidase_M50"/>
</dbReference>
<dbReference type="GO" id="GO:0004222">
    <property type="term" value="F:metalloendopeptidase activity"/>
    <property type="evidence" value="ECO:0007669"/>
    <property type="project" value="InterPro"/>
</dbReference>
<keyword evidence="8 11" id="KW-1133">Transmembrane helix</keyword>
<keyword evidence="14" id="KW-1185">Reference proteome</keyword>
<dbReference type="Proteomes" id="UP000307999">
    <property type="component" value="Unassembled WGS sequence"/>
</dbReference>
<sequence length="454" mass="49326">MFDFFWNLAAFVIALGLLVTVHEFGHFWVARKCGVKVERFSIGFGKKLFKTYDKHGTEFVIALIPLGGYVKMLDERVDDVAEQDLPNAFNRKSVLQRIAIVAAGPLANFIFAIFAFYCLLLIGQTETKPIIGAIENDSIASQSGLSAEQQIVAINGEDTPTWQQVQMQLVGLIGETQLTISTKEENSSFAREHVLDTSDWQFEPSKISAMQSLGIVPFTPDILTTIALVAPDSAAAAAGLQAGDKILVVDDVDVTDDWPTLVSRIEQSPGQTLPLTINRNQQIQQIDITVGTKEAEDGRKVGFIGVSPSREAWPESYLVTIQHGPFEAVGMAVDKTWQLISLSFVTIGKLISGDVSVSNLSGPIGIAQGAGDSASYGIVYFLGFLALISVNLGIINLLPLPILDGGHLLYYVIELFSGKPVPEKVQELGFKFGALVLLMLMSIALFNDFSRLGQ</sequence>
<evidence type="ECO:0000313" key="14">
    <source>
        <dbReference type="Proteomes" id="UP000307999"/>
    </source>
</evidence>
<keyword evidence="7 11" id="KW-0862">Zinc</keyword>
<keyword evidence="10 11" id="KW-0472">Membrane</keyword>
<comment type="cofactor">
    <cofactor evidence="1 11">
        <name>Zn(2+)</name>
        <dbReference type="ChEBI" id="CHEBI:29105"/>
    </cofactor>
</comment>
<evidence type="ECO:0000313" key="13">
    <source>
        <dbReference type="EMBL" id="TKB44135.1"/>
    </source>
</evidence>
<keyword evidence="11" id="KW-0479">Metal-binding</keyword>
<organism evidence="13 14">
    <name type="scientific">Thalassotalea mangrovi</name>
    <dbReference type="NCBI Taxonomy" id="2572245"/>
    <lineage>
        <taxon>Bacteria</taxon>
        <taxon>Pseudomonadati</taxon>
        <taxon>Pseudomonadota</taxon>
        <taxon>Gammaproteobacteria</taxon>
        <taxon>Alteromonadales</taxon>
        <taxon>Colwelliaceae</taxon>
        <taxon>Thalassotalea</taxon>
    </lineage>
</organism>
<evidence type="ECO:0000256" key="9">
    <source>
        <dbReference type="ARBA" id="ARBA00023049"/>
    </source>
</evidence>
<feature type="transmembrane region" description="Helical" evidence="11">
    <location>
        <begin position="378"/>
        <end position="398"/>
    </location>
</feature>
<comment type="similarity">
    <text evidence="3 11">Belongs to the peptidase M50B family.</text>
</comment>
<dbReference type="GO" id="GO:0016020">
    <property type="term" value="C:membrane"/>
    <property type="evidence" value="ECO:0007669"/>
    <property type="project" value="UniProtKB-SubCell"/>
</dbReference>
<evidence type="ECO:0000256" key="1">
    <source>
        <dbReference type="ARBA" id="ARBA00001947"/>
    </source>
</evidence>
<evidence type="ECO:0000256" key="7">
    <source>
        <dbReference type="ARBA" id="ARBA00022833"/>
    </source>
</evidence>
<dbReference type="NCBIfam" id="NF008046">
    <property type="entry name" value="PRK10779.1"/>
    <property type="match status" value="1"/>
</dbReference>
<dbReference type="InterPro" id="IPR001478">
    <property type="entry name" value="PDZ"/>
</dbReference>
<evidence type="ECO:0000256" key="2">
    <source>
        <dbReference type="ARBA" id="ARBA00004141"/>
    </source>
</evidence>
<dbReference type="InterPro" id="IPR041489">
    <property type="entry name" value="PDZ_6"/>
</dbReference>
<keyword evidence="4 13" id="KW-0645">Protease</keyword>
<dbReference type="GO" id="GO:0046872">
    <property type="term" value="F:metal ion binding"/>
    <property type="evidence" value="ECO:0007669"/>
    <property type="project" value="UniProtKB-KW"/>
</dbReference>
<dbReference type="AlphaFoldDB" id="A0A4U1B3A3"/>
<accession>A0A4U1B3A3</accession>
<evidence type="ECO:0000256" key="8">
    <source>
        <dbReference type="ARBA" id="ARBA00022989"/>
    </source>
</evidence>
<keyword evidence="5 11" id="KW-0812">Transmembrane</keyword>
<dbReference type="RefSeq" id="WP_136736672.1">
    <property type="nucleotide sequence ID" value="NZ_SWDB01000031.1"/>
</dbReference>
<reference evidence="13 14" key="1">
    <citation type="submission" date="2019-04" db="EMBL/GenBank/DDBJ databases">
        <title>Thalassotalea guangxiensis sp. nov., isolated from sediment of the coastal wetland.</title>
        <authorList>
            <person name="Zheng S."/>
            <person name="Zhang D."/>
        </authorList>
    </citation>
    <scope>NUCLEOTIDE SEQUENCE [LARGE SCALE GENOMIC DNA]</scope>
    <source>
        <strain evidence="13 14">ZS-4</strain>
    </source>
</reference>
<dbReference type="EC" id="3.4.24.-" evidence="11"/>
<evidence type="ECO:0000256" key="3">
    <source>
        <dbReference type="ARBA" id="ARBA00007931"/>
    </source>
</evidence>
<dbReference type="CDD" id="cd23082">
    <property type="entry name" value="cpPDZ1_EcRseP-like"/>
    <property type="match status" value="1"/>
</dbReference>
<comment type="subcellular location">
    <subcellularLocation>
        <location evidence="2">Membrane</location>
        <topology evidence="2">Multi-pass membrane protein</topology>
    </subcellularLocation>
</comment>
<feature type="transmembrane region" description="Helical" evidence="11">
    <location>
        <begin position="98"/>
        <end position="122"/>
    </location>
</feature>
<evidence type="ECO:0000256" key="11">
    <source>
        <dbReference type="RuleBase" id="RU362031"/>
    </source>
</evidence>
<dbReference type="PANTHER" id="PTHR42837:SF2">
    <property type="entry name" value="MEMBRANE METALLOPROTEASE ARASP2, CHLOROPLASTIC-RELATED"/>
    <property type="match status" value="1"/>
</dbReference>
<keyword evidence="6 11" id="KW-0378">Hydrolase</keyword>
<dbReference type="PROSITE" id="PS50106">
    <property type="entry name" value="PDZ"/>
    <property type="match status" value="1"/>
</dbReference>
<dbReference type="SUPFAM" id="SSF50156">
    <property type="entry name" value="PDZ domain-like"/>
    <property type="match status" value="2"/>
</dbReference>
<protein>
    <recommendedName>
        <fullName evidence="11">Zinc metalloprotease</fullName>
        <ecNumber evidence="11">3.4.24.-</ecNumber>
    </recommendedName>
</protein>
<evidence type="ECO:0000256" key="5">
    <source>
        <dbReference type="ARBA" id="ARBA00022692"/>
    </source>
</evidence>
<dbReference type="OrthoDB" id="9782003at2"/>
<evidence type="ECO:0000256" key="10">
    <source>
        <dbReference type="ARBA" id="ARBA00023136"/>
    </source>
</evidence>
<dbReference type="Pfam" id="PF17820">
    <property type="entry name" value="PDZ_6"/>
    <property type="match status" value="1"/>
</dbReference>
<dbReference type="Pfam" id="PF02163">
    <property type="entry name" value="Peptidase_M50"/>
    <property type="match status" value="1"/>
</dbReference>
<proteinExistence type="inferred from homology"/>
<dbReference type="PANTHER" id="PTHR42837">
    <property type="entry name" value="REGULATOR OF SIGMA-E PROTEASE RSEP"/>
    <property type="match status" value="1"/>
</dbReference>